<feature type="transmembrane region" description="Helical" evidence="1">
    <location>
        <begin position="7"/>
        <end position="28"/>
    </location>
</feature>
<evidence type="ECO:0000313" key="3">
    <source>
        <dbReference type="Proteomes" id="UP000270205"/>
    </source>
</evidence>
<name>A0A7Z8YNX5_9FLAO</name>
<feature type="transmembrane region" description="Helical" evidence="1">
    <location>
        <begin position="121"/>
        <end position="141"/>
    </location>
</feature>
<accession>A0A7Z8YNX5</accession>
<gene>
    <name evidence="2" type="ORF">NCTC12929_00095</name>
</gene>
<dbReference type="EMBL" id="UYIV01000001">
    <property type="protein sequence ID" value="VDH02632.1"/>
    <property type="molecule type" value="Genomic_DNA"/>
</dbReference>
<comment type="caution">
    <text evidence="2">The sequence shown here is derived from an EMBL/GenBank/DDBJ whole genome shotgun (WGS) entry which is preliminary data.</text>
</comment>
<dbReference type="RefSeq" id="WP_125150386.1">
    <property type="nucleotide sequence ID" value="NZ_UYIV01000001.1"/>
</dbReference>
<reference evidence="2 3" key="1">
    <citation type="submission" date="2018-11" db="EMBL/GenBank/DDBJ databases">
        <authorList>
            <consortium name="Pathogen Informatics"/>
        </authorList>
    </citation>
    <scope>NUCLEOTIDE SEQUENCE [LARGE SCALE GENOMIC DNA]</scope>
    <source>
        <strain evidence="2 3">NCTC12929</strain>
    </source>
</reference>
<feature type="transmembrane region" description="Helical" evidence="1">
    <location>
        <begin position="68"/>
        <end position="88"/>
    </location>
</feature>
<evidence type="ECO:0000313" key="2">
    <source>
        <dbReference type="EMBL" id="VDH02632.1"/>
    </source>
</evidence>
<protein>
    <submittedName>
        <fullName evidence="2">Uncharacterized protein</fullName>
    </submittedName>
</protein>
<keyword evidence="1" id="KW-0812">Transmembrane</keyword>
<keyword evidence="1" id="KW-1133">Transmembrane helix</keyword>
<dbReference type="Proteomes" id="UP000270205">
    <property type="component" value="Unassembled WGS sequence"/>
</dbReference>
<feature type="transmembrane region" description="Helical" evidence="1">
    <location>
        <begin position="40"/>
        <end position="61"/>
    </location>
</feature>
<organism evidence="2 3">
    <name type="scientific">Bergeyella zoohelcum</name>
    <dbReference type="NCBI Taxonomy" id="1015"/>
    <lineage>
        <taxon>Bacteria</taxon>
        <taxon>Pseudomonadati</taxon>
        <taxon>Bacteroidota</taxon>
        <taxon>Flavobacteriia</taxon>
        <taxon>Flavobacteriales</taxon>
        <taxon>Weeksellaceae</taxon>
        <taxon>Bergeyella</taxon>
    </lineage>
</organism>
<sequence>MEKVIKRCFISTIIIFIVYILILIYGAYDSGIKSGYAYSFSFSIFIIFLIPYNIFIILIYLLEVYNKILYAFTLLIIIGFFSIIELNANDFDNYENWQYYNRQTILSDNLDYFIGKNLLELYFLLKIILVSYTVSIIILIYETIKKRFKN</sequence>
<evidence type="ECO:0000256" key="1">
    <source>
        <dbReference type="SAM" id="Phobius"/>
    </source>
</evidence>
<dbReference type="AlphaFoldDB" id="A0A7Z8YNX5"/>
<keyword evidence="1" id="KW-0472">Membrane</keyword>
<proteinExistence type="predicted"/>